<evidence type="ECO:0000313" key="3">
    <source>
        <dbReference type="Proteomes" id="UP000483035"/>
    </source>
</evidence>
<organism evidence="2 3">
    <name type="scientific">Rhizobium lusitanum</name>
    <dbReference type="NCBI Taxonomy" id="293958"/>
    <lineage>
        <taxon>Bacteria</taxon>
        <taxon>Pseudomonadati</taxon>
        <taxon>Pseudomonadota</taxon>
        <taxon>Alphaproteobacteria</taxon>
        <taxon>Hyphomicrobiales</taxon>
        <taxon>Rhizobiaceae</taxon>
        <taxon>Rhizobium/Agrobacterium group</taxon>
        <taxon>Rhizobium</taxon>
    </lineage>
</organism>
<sequence length="45" mass="5082">MVEREDDANLQEEKGGLPFAAGGRRKGDAVRERLDIAECQMCERM</sequence>
<accession>A0A6L9UGG9</accession>
<comment type="caution">
    <text evidence="2">The sequence shown here is derived from an EMBL/GenBank/DDBJ whole genome shotgun (WGS) entry which is preliminary data.</text>
</comment>
<dbReference type="AlphaFoldDB" id="A0A6L9UGG9"/>
<evidence type="ECO:0000256" key="1">
    <source>
        <dbReference type="SAM" id="MobiDB-lite"/>
    </source>
</evidence>
<dbReference type="EMBL" id="WUEY01000030">
    <property type="protein sequence ID" value="NEI74421.1"/>
    <property type="molecule type" value="Genomic_DNA"/>
</dbReference>
<feature type="region of interest" description="Disordered" evidence="1">
    <location>
        <begin position="1"/>
        <end position="26"/>
    </location>
</feature>
<dbReference type="RefSeq" id="WP_163993679.1">
    <property type="nucleotide sequence ID" value="NZ_WUEY01000030.1"/>
</dbReference>
<gene>
    <name evidence="2" type="ORF">GR212_33250</name>
</gene>
<protein>
    <submittedName>
        <fullName evidence="2">Uncharacterized protein</fullName>
    </submittedName>
</protein>
<proteinExistence type="predicted"/>
<evidence type="ECO:0000313" key="2">
    <source>
        <dbReference type="EMBL" id="NEI74421.1"/>
    </source>
</evidence>
<name>A0A6L9UGG9_9HYPH</name>
<dbReference type="Proteomes" id="UP000483035">
    <property type="component" value="Unassembled WGS sequence"/>
</dbReference>
<feature type="compositionally biased region" description="Acidic residues" evidence="1">
    <location>
        <begin position="1"/>
        <end position="10"/>
    </location>
</feature>
<reference evidence="2 3" key="1">
    <citation type="submission" date="2019-12" db="EMBL/GenBank/DDBJ databases">
        <title>Rhizobium genotypes associated with high levels of biological nitrogen fixation by grain legumes in a temperate-maritime cropping system.</title>
        <authorList>
            <person name="Maluk M."/>
            <person name="Francesc Ferrando Molina F."/>
            <person name="Lopez Del Egido L."/>
            <person name="Lafos M."/>
            <person name="Langarica-Fuentes A."/>
            <person name="Gebre Yohannes G."/>
            <person name="Young M.W."/>
            <person name="Martin P."/>
            <person name="Gantlett R."/>
            <person name="Kenicer G."/>
            <person name="Hawes C."/>
            <person name="Begg G.S."/>
            <person name="Quilliam R.S."/>
            <person name="Squire G.R."/>
            <person name="Poole P.S."/>
            <person name="Young P.W."/>
            <person name="Iannetta P.M."/>
            <person name="James E.K."/>
        </authorList>
    </citation>
    <scope>NUCLEOTIDE SEQUENCE [LARGE SCALE GENOMIC DNA]</scope>
    <source>
        <strain evidence="2 3">JHI1118</strain>
    </source>
</reference>